<dbReference type="Pfam" id="PF06396">
    <property type="entry name" value="AGTRAP"/>
    <property type="match status" value="1"/>
</dbReference>
<evidence type="ECO:0000256" key="4">
    <source>
        <dbReference type="ARBA" id="ARBA00023136"/>
    </source>
</evidence>
<reference evidence="5" key="1">
    <citation type="submission" date="2020-11" db="EMBL/GenBank/DDBJ databases">
        <authorList>
            <person name="Tran Van P."/>
        </authorList>
    </citation>
    <scope>NUCLEOTIDE SEQUENCE</scope>
</reference>
<dbReference type="GO" id="GO:0038166">
    <property type="term" value="P:angiotensin-activated signaling pathway"/>
    <property type="evidence" value="ECO:0007669"/>
    <property type="project" value="InterPro"/>
</dbReference>
<evidence type="ECO:0000313" key="5">
    <source>
        <dbReference type="EMBL" id="CAD7604907.1"/>
    </source>
</evidence>
<name>A0A7R9K583_TIMGE</name>
<proteinExistence type="predicted"/>
<comment type="subcellular location">
    <subcellularLocation>
        <location evidence="1">Membrane</location>
        <topology evidence="1">Multi-pass membrane protein</topology>
    </subcellularLocation>
</comment>
<dbReference type="InterPro" id="IPR009436">
    <property type="entry name" value="AGTRAP"/>
</dbReference>
<dbReference type="AlphaFoldDB" id="A0A7R9K583"/>
<evidence type="ECO:0000256" key="1">
    <source>
        <dbReference type="ARBA" id="ARBA00004141"/>
    </source>
</evidence>
<dbReference type="PANTHER" id="PTHR16521:SF3">
    <property type="entry name" value="TYPE-1 ANGIOTENSIN II RECEPTOR-ASSOCIATED PROTEIN"/>
    <property type="match status" value="1"/>
</dbReference>
<evidence type="ECO:0000256" key="3">
    <source>
        <dbReference type="ARBA" id="ARBA00022989"/>
    </source>
</evidence>
<keyword evidence="3" id="KW-1133">Transmembrane helix</keyword>
<sequence length="545" mass="61602">MKDDLQTLELIEVDLRMHGQRVGNYFIKSTFNIQEQTYATLFVPNSVGHSEHSLWGIATSSPSWDLNPNLPVKCQINHTEQDGRVVICCKRSIKGHFFNPLHFDKLDRIWASNSSAASLLQEYCALDQAVTEAGNRGVQGHWSPSSYVFYNLVFFAILLWSIHYKDSEDPIQLEHIKSVTDNDVCILINLGTCELHVVHGSLRTGVEPVNWDLLCHTYYLFTDSTAHQALFTQLTGCTTFPLEFCGVQRRTVELQNRDALFPKDSDGRSFSKDWFYKNLDNETRDDAAFQLTQQRSFEKWKAILARTLDCVLYLARQTLPLLGHSEELSTDALTEVNDAQIYLQQEGLGLYKIVQKFKALALFCQEKRNCLVSKATEKSLQMCKTDYISIDKRVGRHKKMPVVNCEALQFSVSSERFSVGMAILNLVVRPVTSLVLYRIYSDRSDSLGNGFGGILGGSNTNNQHSSYEDIDNMIHQSVPPTERLSLAGCLITRPLLVEVIRVGVPLKADSSLMGCLISWSRSKGLPMGSVPWRKYLQARKSAHVK</sequence>
<keyword evidence="2" id="KW-0812">Transmembrane</keyword>
<evidence type="ECO:0000256" key="2">
    <source>
        <dbReference type="ARBA" id="ARBA00022692"/>
    </source>
</evidence>
<dbReference type="GO" id="GO:0005886">
    <property type="term" value="C:plasma membrane"/>
    <property type="evidence" value="ECO:0007669"/>
    <property type="project" value="TreeGrafter"/>
</dbReference>
<accession>A0A7R9K583</accession>
<dbReference type="PANTHER" id="PTHR16521">
    <property type="entry name" value="TYPE-1 ANGIOTENSIN II RECEPTOR-ASSOCIATED PROTEIN"/>
    <property type="match status" value="1"/>
</dbReference>
<protein>
    <submittedName>
        <fullName evidence="5">Uncharacterized protein</fullName>
    </submittedName>
</protein>
<dbReference type="EMBL" id="OE844171">
    <property type="protein sequence ID" value="CAD7604907.1"/>
    <property type="molecule type" value="Genomic_DNA"/>
</dbReference>
<organism evidence="5">
    <name type="scientific">Timema genevievae</name>
    <name type="common">Walking stick</name>
    <dbReference type="NCBI Taxonomy" id="629358"/>
    <lineage>
        <taxon>Eukaryota</taxon>
        <taxon>Metazoa</taxon>
        <taxon>Ecdysozoa</taxon>
        <taxon>Arthropoda</taxon>
        <taxon>Hexapoda</taxon>
        <taxon>Insecta</taxon>
        <taxon>Pterygota</taxon>
        <taxon>Neoptera</taxon>
        <taxon>Polyneoptera</taxon>
        <taxon>Phasmatodea</taxon>
        <taxon>Timematodea</taxon>
        <taxon>Timematoidea</taxon>
        <taxon>Timematidae</taxon>
        <taxon>Timema</taxon>
    </lineage>
</organism>
<keyword evidence="4" id="KW-0472">Membrane</keyword>
<gene>
    <name evidence="5" type="ORF">TGEB3V08_LOCUS9307</name>
</gene>